<proteinExistence type="predicted"/>
<dbReference type="Proteomes" id="UP000298860">
    <property type="component" value="Unassembled WGS sequence"/>
</dbReference>
<reference evidence="2" key="1">
    <citation type="submission" date="2019-04" db="EMBL/GenBank/DDBJ databases">
        <title>Draft genome sequence of Pseudonocardiaceae bacterium SL3-2-4.</title>
        <authorList>
            <person name="Ningsih F."/>
            <person name="Yokota A."/>
            <person name="Sakai Y."/>
            <person name="Nanatani K."/>
            <person name="Yabe S."/>
            <person name="Oetari A."/>
            <person name="Sjamsuridzal W."/>
        </authorList>
    </citation>
    <scope>NUCLEOTIDE SEQUENCE [LARGE SCALE GENOMIC DNA]</scope>
    <source>
        <strain evidence="2">SL3-2-4</strain>
    </source>
</reference>
<organism evidence="1 2">
    <name type="scientific">Gandjariella thermophila</name>
    <dbReference type="NCBI Taxonomy" id="1931992"/>
    <lineage>
        <taxon>Bacteria</taxon>
        <taxon>Bacillati</taxon>
        <taxon>Actinomycetota</taxon>
        <taxon>Actinomycetes</taxon>
        <taxon>Pseudonocardiales</taxon>
        <taxon>Pseudonocardiaceae</taxon>
        <taxon>Gandjariella</taxon>
    </lineage>
</organism>
<name>A0A4D4J844_9PSEU</name>
<evidence type="ECO:0000313" key="2">
    <source>
        <dbReference type="Proteomes" id="UP000298860"/>
    </source>
</evidence>
<dbReference type="AlphaFoldDB" id="A0A4D4J844"/>
<sequence>MTNFEMPGPSSFAERAPVGVSCHDRVERITLEVAVDNDEVVLSWPGGRTVRFGITQALRLLGVLDEATLQAACNTSAFAQTVRQTPNRWMVKGRNAKNDDDCTIIVLAEPAKNQVQLCVHGYPSATLSPEVAGHLAVALACARAGHA</sequence>
<evidence type="ECO:0000313" key="1">
    <source>
        <dbReference type="EMBL" id="GDY32821.1"/>
    </source>
</evidence>
<gene>
    <name evidence="1" type="ORF">GTS_44540</name>
</gene>
<accession>A0A4D4J844</accession>
<protein>
    <submittedName>
        <fullName evidence="1">Uncharacterized protein</fullName>
    </submittedName>
</protein>
<dbReference type="EMBL" id="BJFL01000029">
    <property type="protein sequence ID" value="GDY32821.1"/>
    <property type="molecule type" value="Genomic_DNA"/>
</dbReference>
<comment type="caution">
    <text evidence="1">The sequence shown here is derived from an EMBL/GenBank/DDBJ whole genome shotgun (WGS) entry which is preliminary data.</text>
</comment>
<keyword evidence="2" id="KW-1185">Reference proteome</keyword>